<dbReference type="Proteomes" id="UP000814140">
    <property type="component" value="Unassembled WGS sequence"/>
</dbReference>
<reference evidence="1" key="2">
    <citation type="journal article" date="2022" name="New Phytol.">
        <title>Evolutionary transition to the ectomycorrhizal habit in the genomes of a hyperdiverse lineage of mushroom-forming fungi.</title>
        <authorList>
            <person name="Looney B."/>
            <person name="Miyauchi S."/>
            <person name="Morin E."/>
            <person name="Drula E."/>
            <person name="Courty P.E."/>
            <person name="Kohler A."/>
            <person name="Kuo A."/>
            <person name="LaButti K."/>
            <person name="Pangilinan J."/>
            <person name="Lipzen A."/>
            <person name="Riley R."/>
            <person name="Andreopoulos W."/>
            <person name="He G."/>
            <person name="Johnson J."/>
            <person name="Nolan M."/>
            <person name="Tritt A."/>
            <person name="Barry K.W."/>
            <person name="Grigoriev I.V."/>
            <person name="Nagy L.G."/>
            <person name="Hibbett D."/>
            <person name="Henrissat B."/>
            <person name="Matheny P.B."/>
            <person name="Labbe J."/>
            <person name="Martin F.M."/>
        </authorList>
    </citation>
    <scope>NUCLEOTIDE SEQUENCE</scope>
    <source>
        <strain evidence="1">HHB10654</strain>
    </source>
</reference>
<evidence type="ECO:0000313" key="2">
    <source>
        <dbReference type="Proteomes" id="UP000814140"/>
    </source>
</evidence>
<comment type="caution">
    <text evidence="1">The sequence shown here is derived from an EMBL/GenBank/DDBJ whole genome shotgun (WGS) entry which is preliminary data.</text>
</comment>
<protein>
    <submittedName>
        <fullName evidence="1">Urea transporter</fullName>
    </submittedName>
</protein>
<sequence length="627" mass="67164">MNGITWVQARYSKFSPNSAAEFTAASRSLKTGIVVAGILSSWTWSLTLLQSATESYNLGISGGYWYAVGGTLQIAVFSVIASKVKLNANHATTFPEVAYVRFGTSGHLAFLWCGIVCNAIVSSCVLLGGGAVVSALTGMNAYAALFLIPIGVAIYVATGGLRATFISDATHTFFLLGILFCFGFITYTKSAIIGSPAKMWEMLDEVAKTVPVEGNYHGSYLTFRSRLGAIFAVQSIITGFGLVTCDQGYWSRAIASNPSTTAKAYFLGGFAWFSIPFACGTILGLGARALSILPDFPVLTSGDIGAGLASVAAVSYLMGTAGSVLMLLLVFLSVTSALSAELIATSTLLSYDVYRHYFRPNASSHDVVYASRWFILFWALFTGGLSSIFKAVGINLGWLFNFLGVATASGVFPIALTFTWKNLSKTGAVAGSLGGMTIALIVWLATAKGLRGEITVSTLSDQWVSFAGNAAAIVSGGVLSIGLSHWQPANFDWEKSRSITAVRELPRDKDITDQESVENDEKADIEKEAPAASVRSIDGAREGLDRPALERTYKFYGKLFAIYALIVIIIIPVPLGASPYVFSKHFLAGTVGVMFIWLFVAAFLVVFLPVIESRHALWRITRQLFGR</sequence>
<reference evidence="1" key="1">
    <citation type="submission" date="2021-03" db="EMBL/GenBank/DDBJ databases">
        <authorList>
            <consortium name="DOE Joint Genome Institute"/>
            <person name="Ahrendt S."/>
            <person name="Looney B.P."/>
            <person name="Miyauchi S."/>
            <person name="Morin E."/>
            <person name="Drula E."/>
            <person name="Courty P.E."/>
            <person name="Chicoki N."/>
            <person name="Fauchery L."/>
            <person name="Kohler A."/>
            <person name="Kuo A."/>
            <person name="Labutti K."/>
            <person name="Pangilinan J."/>
            <person name="Lipzen A."/>
            <person name="Riley R."/>
            <person name="Andreopoulos W."/>
            <person name="He G."/>
            <person name="Johnson J."/>
            <person name="Barry K.W."/>
            <person name="Grigoriev I.V."/>
            <person name="Nagy L."/>
            <person name="Hibbett D."/>
            <person name="Henrissat B."/>
            <person name="Matheny P.B."/>
            <person name="Labbe J."/>
            <person name="Martin F."/>
        </authorList>
    </citation>
    <scope>NUCLEOTIDE SEQUENCE</scope>
    <source>
        <strain evidence="1">HHB10654</strain>
    </source>
</reference>
<gene>
    <name evidence="1" type="ORF">BV25DRAFT_1862136</name>
</gene>
<organism evidence="1 2">
    <name type="scientific">Artomyces pyxidatus</name>
    <dbReference type="NCBI Taxonomy" id="48021"/>
    <lineage>
        <taxon>Eukaryota</taxon>
        <taxon>Fungi</taxon>
        <taxon>Dikarya</taxon>
        <taxon>Basidiomycota</taxon>
        <taxon>Agaricomycotina</taxon>
        <taxon>Agaricomycetes</taxon>
        <taxon>Russulales</taxon>
        <taxon>Auriscalpiaceae</taxon>
        <taxon>Artomyces</taxon>
    </lineage>
</organism>
<dbReference type="EMBL" id="MU277236">
    <property type="protein sequence ID" value="KAI0058357.1"/>
    <property type="molecule type" value="Genomic_DNA"/>
</dbReference>
<accession>A0ACB8SQ36</accession>
<keyword evidence="2" id="KW-1185">Reference proteome</keyword>
<name>A0ACB8SQ36_9AGAM</name>
<proteinExistence type="predicted"/>
<evidence type="ECO:0000313" key="1">
    <source>
        <dbReference type="EMBL" id="KAI0058357.1"/>
    </source>
</evidence>